<keyword evidence="6" id="KW-1185">Reference proteome</keyword>
<dbReference type="SMART" id="SM00411">
    <property type="entry name" value="BHL"/>
    <property type="match status" value="1"/>
</dbReference>
<dbReference type="STRING" id="86105.NF27_HJ00170"/>
<dbReference type="InterPro" id="IPR010992">
    <property type="entry name" value="IHF-like_DNA-bd_dom_sf"/>
</dbReference>
<dbReference type="InterPro" id="IPR000119">
    <property type="entry name" value="Hist_DNA-bd"/>
</dbReference>
<dbReference type="PANTHER" id="PTHR33175:SF3">
    <property type="entry name" value="DNA-BINDING PROTEIN HU-BETA"/>
    <property type="match status" value="1"/>
</dbReference>
<dbReference type="CDD" id="cd13836">
    <property type="entry name" value="IHF_B"/>
    <property type="match status" value="1"/>
</dbReference>
<accession>A0A0C1QG85</accession>
<dbReference type="PRINTS" id="PR01727">
    <property type="entry name" value="DNABINDINGHU"/>
</dbReference>
<dbReference type="PANTHER" id="PTHR33175">
    <property type="entry name" value="DNA-BINDING PROTEIN HU"/>
    <property type="match status" value="1"/>
</dbReference>
<protein>
    <submittedName>
        <fullName evidence="5">Integration host factor subunit beta</fullName>
    </submittedName>
</protein>
<dbReference type="EMBL" id="JSWE01000180">
    <property type="protein sequence ID" value="KIE04564.1"/>
    <property type="molecule type" value="Genomic_DNA"/>
</dbReference>
<evidence type="ECO:0000256" key="3">
    <source>
        <dbReference type="ARBA" id="ARBA00023125"/>
    </source>
</evidence>
<evidence type="ECO:0000313" key="5">
    <source>
        <dbReference type="EMBL" id="KIE04564.1"/>
    </source>
</evidence>
<evidence type="ECO:0000313" key="6">
    <source>
        <dbReference type="Proteomes" id="UP000031258"/>
    </source>
</evidence>
<dbReference type="AlphaFoldDB" id="A0A0C1QG85"/>
<dbReference type="SUPFAM" id="SSF47729">
    <property type="entry name" value="IHF-like DNA-binding proteins"/>
    <property type="match status" value="1"/>
</dbReference>
<comment type="similarity">
    <text evidence="1 4">Belongs to the bacterial histone-like protein family.</text>
</comment>
<evidence type="ECO:0000256" key="4">
    <source>
        <dbReference type="RuleBase" id="RU003939"/>
    </source>
</evidence>
<dbReference type="Pfam" id="PF00216">
    <property type="entry name" value="Bac_DNA_binding"/>
    <property type="match status" value="1"/>
</dbReference>
<evidence type="ECO:0000256" key="1">
    <source>
        <dbReference type="ARBA" id="ARBA00010529"/>
    </source>
</evidence>
<proteinExistence type="inferred from homology"/>
<reference evidence="5 6" key="1">
    <citation type="submission" date="2014-11" db="EMBL/GenBank/DDBJ databases">
        <title>A Rickettsiales Symbiont of Amoebae With Ancient Features.</title>
        <authorList>
            <person name="Schulz F."/>
            <person name="Martijn J."/>
            <person name="Wascher F."/>
            <person name="Kostanjsek R."/>
            <person name="Ettema T.J."/>
            <person name="Horn M."/>
        </authorList>
    </citation>
    <scope>NUCLEOTIDE SEQUENCE [LARGE SCALE GENOMIC DNA]</scope>
    <source>
        <strain evidence="5 6">UWC36</strain>
    </source>
</reference>
<gene>
    <name evidence="5" type="primary">ihfB_3</name>
    <name evidence="5" type="ORF">NF27_HJ00170</name>
</gene>
<name>A0A0C1QG85_9RICK</name>
<dbReference type="GO" id="GO:0003677">
    <property type="term" value="F:DNA binding"/>
    <property type="evidence" value="ECO:0007669"/>
    <property type="project" value="UniProtKB-KW"/>
</dbReference>
<dbReference type="GO" id="GO:0030527">
    <property type="term" value="F:structural constituent of chromatin"/>
    <property type="evidence" value="ECO:0007669"/>
    <property type="project" value="InterPro"/>
</dbReference>
<comment type="caution">
    <text evidence="5">The sequence shown here is derived from an EMBL/GenBank/DDBJ whole genome shotgun (WGS) entry which is preliminary data.</text>
</comment>
<dbReference type="Gene3D" id="4.10.520.10">
    <property type="entry name" value="IHF-like DNA-binding proteins"/>
    <property type="match status" value="1"/>
</dbReference>
<organism evidence="5 6">
    <name type="scientific">Candidatus Jidaibacter acanthamoebae</name>
    <dbReference type="NCBI Taxonomy" id="86105"/>
    <lineage>
        <taxon>Bacteria</taxon>
        <taxon>Pseudomonadati</taxon>
        <taxon>Pseudomonadota</taxon>
        <taxon>Alphaproteobacteria</taxon>
        <taxon>Rickettsiales</taxon>
        <taxon>Candidatus Midichloriaceae</taxon>
        <taxon>Candidatus Jidaibacter</taxon>
    </lineage>
</organism>
<keyword evidence="2" id="KW-0226">DNA condensation</keyword>
<sequence length="107" mass="12264">MLVMDKVLYKKDVVTWLKRFNRDLPLFKLEEIANIFFQEISVALICGDRIELRGFGSMSVKKRAAKVGRNPRTNQQLEVGNKGSLQFRPSKELLKKLNTLKKPANSA</sequence>
<dbReference type="Proteomes" id="UP000031258">
    <property type="component" value="Unassembled WGS sequence"/>
</dbReference>
<evidence type="ECO:0000256" key="2">
    <source>
        <dbReference type="ARBA" id="ARBA00023067"/>
    </source>
</evidence>
<dbReference type="GO" id="GO:0030261">
    <property type="term" value="P:chromosome condensation"/>
    <property type="evidence" value="ECO:0007669"/>
    <property type="project" value="UniProtKB-KW"/>
</dbReference>
<keyword evidence="3" id="KW-0238">DNA-binding</keyword>
<dbReference type="GO" id="GO:0005829">
    <property type="term" value="C:cytosol"/>
    <property type="evidence" value="ECO:0007669"/>
    <property type="project" value="TreeGrafter"/>
</dbReference>